<evidence type="ECO:0000256" key="7">
    <source>
        <dbReference type="ARBA" id="ARBA00047942"/>
    </source>
</evidence>
<reference evidence="11 12" key="1">
    <citation type="submission" date="2020-08" db="EMBL/GenBank/DDBJ databases">
        <title>Whole-Genome Sequence of French Clinical Streptomyces mexicanus Strain Q0842.</title>
        <authorList>
            <person name="Boxberger M."/>
            <person name="La Scola B."/>
        </authorList>
    </citation>
    <scope>NUCLEOTIDE SEQUENCE [LARGE SCALE GENOMIC DNA]</scope>
    <source>
        <strain evidence="11 12">Marseille-Q0842</strain>
    </source>
</reference>
<dbReference type="SUPFAM" id="SSF53335">
    <property type="entry name" value="S-adenosyl-L-methionine-dependent methyltransferases"/>
    <property type="match status" value="1"/>
</dbReference>
<dbReference type="InterPro" id="IPR052916">
    <property type="entry name" value="Type-I_RE_MTase_Subunit"/>
</dbReference>
<keyword evidence="8" id="KW-0175">Coiled coil</keyword>
<keyword evidence="4" id="KW-0808">Transferase</keyword>
<comment type="caution">
    <text evidence="11">The sequence shown here is derived from an EMBL/GenBank/DDBJ whole genome shotgun (WGS) entry which is preliminary data.</text>
</comment>
<name>A0A7X1I535_9ACTN</name>
<evidence type="ECO:0000256" key="8">
    <source>
        <dbReference type="SAM" id="Coils"/>
    </source>
</evidence>
<feature type="domain" description="DNA methylase adenine-specific" evidence="9">
    <location>
        <begin position="174"/>
        <end position="500"/>
    </location>
</feature>
<dbReference type="InterPro" id="IPR038333">
    <property type="entry name" value="T1MK-like_N_sf"/>
</dbReference>
<proteinExistence type="inferred from homology"/>
<dbReference type="Pfam" id="PF12161">
    <property type="entry name" value="HsdM_N"/>
    <property type="match status" value="1"/>
</dbReference>
<evidence type="ECO:0000256" key="5">
    <source>
        <dbReference type="ARBA" id="ARBA00022691"/>
    </source>
</evidence>
<dbReference type="InterPro" id="IPR022749">
    <property type="entry name" value="D12N6_MeTrfase_N"/>
</dbReference>
<dbReference type="CDD" id="cd02440">
    <property type="entry name" value="AdoMet_MTases"/>
    <property type="match status" value="1"/>
</dbReference>
<dbReference type="GO" id="GO:0003677">
    <property type="term" value="F:DNA binding"/>
    <property type="evidence" value="ECO:0007669"/>
    <property type="project" value="InterPro"/>
</dbReference>
<gene>
    <name evidence="11" type="ORF">H1R13_29160</name>
</gene>
<evidence type="ECO:0000256" key="3">
    <source>
        <dbReference type="ARBA" id="ARBA00022603"/>
    </source>
</evidence>
<evidence type="ECO:0000256" key="1">
    <source>
        <dbReference type="ARBA" id="ARBA00006594"/>
    </source>
</evidence>
<dbReference type="GO" id="GO:0008170">
    <property type="term" value="F:N-methyltransferase activity"/>
    <property type="evidence" value="ECO:0007669"/>
    <property type="project" value="InterPro"/>
</dbReference>
<keyword evidence="12" id="KW-1185">Reference proteome</keyword>
<evidence type="ECO:0000259" key="9">
    <source>
        <dbReference type="Pfam" id="PF02384"/>
    </source>
</evidence>
<dbReference type="GO" id="GO:0009007">
    <property type="term" value="F:site-specific DNA-methyltransferase (adenine-specific) activity"/>
    <property type="evidence" value="ECO:0007669"/>
    <property type="project" value="UniProtKB-EC"/>
</dbReference>
<evidence type="ECO:0000256" key="4">
    <source>
        <dbReference type="ARBA" id="ARBA00022679"/>
    </source>
</evidence>
<feature type="coiled-coil region" evidence="8">
    <location>
        <begin position="496"/>
        <end position="530"/>
    </location>
</feature>
<evidence type="ECO:0000313" key="11">
    <source>
        <dbReference type="EMBL" id="MBC2868891.1"/>
    </source>
</evidence>
<dbReference type="Proteomes" id="UP000517694">
    <property type="component" value="Unassembled WGS sequence"/>
</dbReference>
<comment type="similarity">
    <text evidence="1">Belongs to the N(4)/N(6)-methyltransferase family.</text>
</comment>
<feature type="domain" description="N6 adenine-specific DNA methyltransferase N-terminal" evidence="10">
    <location>
        <begin position="24"/>
        <end position="160"/>
    </location>
</feature>
<comment type="catalytic activity">
    <reaction evidence="7">
        <text>a 2'-deoxyadenosine in DNA + S-adenosyl-L-methionine = an N(6)-methyl-2'-deoxyadenosine in DNA + S-adenosyl-L-homocysteine + H(+)</text>
        <dbReference type="Rhea" id="RHEA:15197"/>
        <dbReference type="Rhea" id="RHEA-COMP:12418"/>
        <dbReference type="Rhea" id="RHEA-COMP:12419"/>
        <dbReference type="ChEBI" id="CHEBI:15378"/>
        <dbReference type="ChEBI" id="CHEBI:57856"/>
        <dbReference type="ChEBI" id="CHEBI:59789"/>
        <dbReference type="ChEBI" id="CHEBI:90615"/>
        <dbReference type="ChEBI" id="CHEBI:90616"/>
        <dbReference type="EC" id="2.1.1.72"/>
    </reaction>
</comment>
<evidence type="ECO:0000313" key="12">
    <source>
        <dbReference type="Proteomes" id="UP000517694"/>
    </source>
</evidence>
<keyword evidence="3" id="KW-0489">Methyltransferase</keyword>
<dbReference type="AlphaFoldDB" id="A0A7X1I535"/>
<protein>
    <recommendedName>
        <fullName evidence="2">site-specific DNA-methyltransferase (adenine-specific)</fullName>
        <ecNumber evidence="2">2.1.1.72</ecNumber>
    </recommendedName>
</protein>
<dbReference type="RefSeq" id="WP_159670746.1">
    <property type="nucleotide sequence ID" value="NZ_JACMHY010000014.1"/>
</dbReference>
<dbReference type="GO" id="GO:0009307">
    <property type="term" value="P:DNA restriction-modification system"/>
    <property type="evidence" value="ECO:0007669"/>
    <property type="project" value="UniProtKB-KW"/>
</dbReference>
<dbReference type="PRINTS" id="PR00507">
    <property type="entry name" value="N12N6MTFRASE"/>
</dbReference>
<dbReference type="InterPro" id="IPR003356">
    <property type="entry name" value="DNA_methylase_A-5"/>
</dbReference>
<evidence type="ECO:0000256" key="2">
    <source>
        <dbReference type="ARBA" id="ARBA00011900"/>
    </source>
</evidence>
<dbReference type="Pfam" id="PF02384">
    <property type="entry name" value="N6_Mtase"/>
    <property type="match status" value="1"/>
</dbReference>
<organism evidence="11 12">
    <name type="scientific">Streptomyces mexicanus</name>
    <dbReference type="NCBI Taxonomy" id="178566"/>
    <lineage>
        <taxon>Bacteria</taxon>
        <taxon>Bacillati</taxon>
        <taxon>Actinomycetota</taxon>
        <taxon>Actinomycetes</taxon>
        <taxon>Kitasatosporales</taxon>
        <taxon>Streptomycetaceae</taxon>
        <taxon>Streptomyces</taxon>
    </lineage>
</organism>
<dbReference type="Gene3D" id="1.20.1260.30">
    <property type="match status" value="1"/>
</dbReference>
<dbReference type="EC" id="2.1.1.72" evidence="2"/>
<dbReference type="InterPro" id="IPR029063">
    <property type="entry name" value="SAM-dependent_MTases_sf"/>
</dbReference>
<dbReference type="PANTHER" id="PTHR42998">
    <property type="entry name" value="TYPE I RESTRICTION ENZYME HINDVIIP M PROTEIN-RELATED"/>
    <property type="match status" value="1"/>
</dbReference>
<dbReference type="Gene3D" id="3.40.50.150">
    <property type="entry name" value="Vaccinia Virus protein VP39"/>
    <property type="match status" value="1"/>
</dbReference>
<accession>A0A7X1I535</accession>
<evidence type="ECO:0000256" key="6">
    <source>
        <dbReference type="ARBA" id="ARBA00022747"/>
    </source>
</evidence>
<keyword evidence="6" id="KW-0680">Restriction system</keyword>
<keyword evidence="5" id="KW-0949">S-adenosyl-L-methionine</keyword>
<dbReference type="EMBL" id="JACMHY010000014">
    <property type="protein sequence ID" value="MBC2868891.1"/>
    <property type="molecule type" value="Genomic_DNA"/>
</dbReference>
<sequence>MPPRKKKPADQTELFSASTAKEIQDILWRAADKLRGSIDAAQYKEFVLGLIFLKYVSDAFEERRTELAKELAEDGISEDRLDDFLEDRDEYTGAHVFWVPENARWSWIAANAKAQGVGKLLDDAMDAIMRENASLTGVLPKIFNQDRVDQKRLAELVDLISDARFGGSEDRPAQDLLGEVYEYFLGNFARAEGKRGGEFYTPRSVVQLIVEILEPYEGRVYDPACGSGGMFVQAAKFIEAHRGKGHKADISIYGQELNERTWRLAKMNLAIHGIDGNLAARWGDTFADDKHPDLKADFVMANPPFNIKDWARDESDPRWKYGVPPKNNANYAWLQHMISKLGERGTAGIVLANGSMSSQSSGEGEIRQALVEADLVACMVALPPQLFRTTQIPACLWFLAKDKSPQGARRLDDRRGEILFIDARGMGEMADRTERILPEADLRKIADTYHAWRGTASAREAGLTYEDEPGFCYSADLETVREHGYVLTPGRYVGAVEAEEEDAEAVAERISKLTEELYELFDKSAELEKTVRVQLGRVDV</sequence>
<dbReference type="OrthoDB" id="9784823at2"/>
<evidence type="ECO:0000259" key="10">
    <source>
        <dbReference type="Pfam" id="PF12161"/>
    </source>
</evidence>
<dbReference type="GO" id="GO:0032259">
    <property type="term" value="P:methylation"/>
    <property type="evidence" value="ECO:0007669"/>
    <property type="project" value="UniProtKB-KW"/>
</dbReference>
<dbReference type="PANTHER" id="PTHR42998:SF1">
    <property type="entry name" value="TYPE I RESTRICTION ENZYME HINDI METHYLASE SUBUNIT"/>
    <property type="match status" value="1"/>
</dbReference>